<accession>A0ABV7D0Q7</accession>
<reference evidence="3" key="1">
    <citation type="journal article" date="2019" name="Int. J. Syst. Evol. Microbiol.">
        <title>The Global Catalogue of Microorganisms (GCM) 10K type strain sequencing project: providing services to taxonomists for standard genome sequencing and annotation.</title>
        <authorList>
            <consortium name="The Broad Institute Genomics Platform"/>
            <consortium name="The Broad Institute Genome Sequencing Center for Infectious Disease"/>
            <person name="Wu L."/>
            <person name="Ma J."/>
        </authorList>
    </citation>
    <scope>NUCLEOTIDE SEQUENCE [LARGE SCALE GENOMIC DNA]</scope>
    <source>
        <strain evidence="3">KCTC 62164</strain>
    </source>
</reference>
<evidence type="ECO:0000256" key="1">
    <source>
        <dbReference type="SAM" id="Phobius"/>
    </source>
</evidence>
<dbReference type="InterPro" id="IPR029058">
    <property type="entry name" value="AB_hydrolase_fold"/>
</dbReference>
<dbReference type="SUPFAM" id="SSF53474">
    <property type="entry name" value="alpha/beta-Hydrolases"/>
    <property type="match status" value="1"/>
</dbReference>
<evidence type="ECO:0000313" key="2">
    <source>
        <dbReference type="EMBL" id="MFC3050738.1"/>
    </source>
</evidence>
<organism evidence="2 3">
    <name type="scientific">Kordiimonas pumila</name>
    <dbReference type="NCBI Taxonomy" id="2161677"/>
    <lineage>
        <taxon>Bacteria</taxon>
        <taxon>Pseudomonadati</taxon>
        <taxon>Pseudomonadota</taxon>
        <taxon>Alphaproteobacteria</taxon>
        <taxon>Kordiimonadales</taxon>
        <taxon>Kordiimonadaceae</taxon>
        <taxon>Kordiimonas</taxon>
    </lineage>
</organism>
<protein>
    <submittedName>
        <fullName evidence="2">DUF3089 domain-containing protein</fullName>
    </submittedName>
</protein>
<proteinExistence type="predicted"/>
<dbReference type="EMBL" id="JBHRSL010000002">
    <property type="protein sequence ID" value="MFC3050738.1"/>
    <property type="molecule type" value="Genomic_DNA"/>
</dbReference>
<dbReference type="InterPro" id="IPR021440">
    <property type="entry name" value="DUF3089"/>
</dbReference>
<keyword evidence="3" id="KW-1185">Reference proteome</keyword>
<keyword evidence="1" id="KW-0472">Membrane</keyword>
<dbReference type="RefSeq" id="WP_194212699.1">
    <property type="nucleotide sequence ID" value="NZ_CP061205.1"/>
</dbReference>
<keyword evidence="1" id="KW-1133">Transmembrane helix</keyword>
<keyword evidence="1" id="KW-0812">Transmembrane</keyword>
<evidence type="ECO:0000313" key="3">
    <source>
        <dbReference type="Proteomes" id="UP001595444"/>
    </source>
</evidence>
<feature type="transmembrane region" description="Helical" evidence="1">
    <location>
        <begin position="9"/>
        <end position="30"/>
    </location>
</feature>
<dbReference type="Pfam" id="PF11288">
    <property type="entry name" value="DUF3089"/>
    <property type="match status" value="1"/>
</dbReference>
<comment type="caution">
    <text evidence="2">The sequence shown here is derived from an EMBL/GenBank/DDBJ whole genome shotgun (WGS) entry which is preliminary data.</text>
</comment>
<name>A0ABV7D0Q7_9PROT</name>
<dbReference type="Proteomes" id="UP001595444">
    <property type="component" value="Unassembled WGS sequence"/>
</dbReference>
<gene>
    <name evidence="2" type="ORF">ACFOKA_02355</name>
</gene>
<sequence length="386" mass="41905">MAKVKMKPAAIFLIVIAVIVILILIAGVWLNANTGTALKIAFVPKHSFAEDTPDAPRDYTQDASWVALPGMQSEALSLPQGVMSITQVPEADIFFIHPTTYLSRAHWNAPIGDNDSDNRVENNVMKSQTSSFNLAGNIYAPRYRQATFGAFLDDTGSGLKALGVAYTDVLAAFDNFIQTRSNGRPFILAGHSQGSLHLLYLLQHRVSGTPLAKRMIAAYIIGWPVSLEADLGAMADISACNTPDDTQCVVSYQTFGMNGNPDAIYQYMNNTAGLNGQPRTGTTMLCTNPLTWEVGGTAGATANLGAIARSNNTLDPISAPIKHLFGAKCGPDGILYLQQEPGKAWQEFKMVGENYHVYDYNMFYMNIRANASLRASTWLQTHGTGR</sequence>